<reference evidence="1" key="1">
    <citation type="submission" date="2021-01" db="EMBL/GenBank/DDBJ databases">
        <authorList>
            <consortium name="Genoscope - CEA"/>
            <person name="William W."/>
        </authorList>
    </citation>
    <scope>NUCLEOTIDE SEQUENCE</scope>
</reference>
<gene>
    <name evidence="1" type="ORF">PSON_ATCC_30995.1.T0070111</name>
</gene>
<accession>A0A8S1KD04</accession>
<dbReference type="EMBL" id="CAJJDN010000007">
    <property type="protein sequence ID" value="CAD8052988.1"/>
    <property type="molecule type" value="Genomic_DNA"/>
</dbReference>
<sequence>MIKIAENLFYNKKIIKQVNVKKVFAILKYNQICYKIFTNHNLEEQILPFFPQNNDPIILRQISSLNQHLSSSKYQARDTQYLLQFYQKILKAFY</sequence>
<dbReference type="Proteomes" id="UP000692954">
    <property type="component" value="Unassembled WGS sequence"/>
</dbReference>
<evidence type="ECO:0000313" key="2">
    <source>
        <dbReference type="Proteomes" id="UP000692954"/>
    </source>
</evidence>
<dbReference type="AlphaFoldDB" id="A0A8S1KD04"/>
<protein>
    <submittedName>
        <fullName evidence="1">Uncharacterized protein</fullName>
    </submittedName>
</protein>
<proteinExistence type="predicted"/>
<evidence type="ECO:0000313" key="1">
    <source>
        <dbReference type="EMBL" id="CAD8052988.1"/>
    </source>
</evidence>
<comment type="caution">
    <text evidence="1">The sequence shown here is derived from an EMBL/GenBank/DDBJ whole genome shotgun (WGS) entry which is preliminary data.</text>
</comment>
<name>A0A8S1KD04_9CILI</name>
<keyword evidence="2" id="KW-1185">Reference proteome</keyword>
<organism evidence="1 2">
    <name type="scientific">Paramecium sonneborni</name>
    <dbReference type="NCBI Taxonomy" id="65129"/>
    <lineage>
        <taxon>Eukaryota</taxon>
        <taxon>Sar</taxon>
        <taxon>Alveolata</taxon>
        <taxon>Ciliophora</taxon>
        <taxon>Intramacronucleata</taxon>
        <taxon>Oligohymenophorea</taxon>
        <taxon>Peniculida</taxon>
        <taxon>Parameciidae</taxon>
        <taxon>Paramecium</taxon>
    </lineage>
</organism>